<name>A0ABU6S6I4_9FABA</name>
<accession>A0ABU6S6I4</accession>
<dbReference type="EMBL" id="JASCZI010060446">
    <property type="protein sequence ID" value="MED6131728.1"/>
    <property type="molecule type" value="Genomic_DNA"/>
</dbReference>
<sequence length="188" mass="20349">MTSIRINGQEVPINASLLSIEHEGYLGRGGTRFSSNTPYTLLESSIYKAFTKLFVKEASSTKFNLTVSSPTKSFSVCYVASSVKVTSVGPVVPTIDLELGGKKGVVWSIVGANSMVKVKNKKNNKLDLWCLGFVDSGVDIKTPIVIGAKQLEENLMQFDIGSNKLGFTSLHNSSLKCGNFNVTDFAKK</sequence>
<evidence type="ECO:0000313" key="4">
    <source>
        <dbReference type="Proteomes" id="UP001341840"/>
    </source>
</evidence>
<feature type="domain" description="Peptidase A1" evidence="2">
    <location>
        <begin position="1"/>
        <end position="168"/>
    </location>
</feature>
<keyword evidence="4" id="KW-1185">Reference proteome</keyword>
<reference evidence="3 4" key="1">
    <citation type="journal article" date="2023" name="Plants (Basel)">
        <title>Bridging the Gap: Combining Genomics and Transcriptomics Approaches to Understand Stylosanthes scabra, an Orphan Legume from the Brazilian Caatinga.</title>
        <authorList>
            <person name="Ferreira-Neto J.R.C."/>
            <person name="da Silva M.D."/>
            <person name="Binneck E."/>
            <person name="de Melo N.F."/>
            <person name="da Silva R.H."/>
            <person name="de Melo A.L.T.M."/>
            <person name="Pandolfi V."/>
            <person name="Bustamante F.O."/>
            <person name="Brasileiro-Vidal A.C."/>
            <person name="Benko-Iseppon A.M."/>
        </authorList>
    </citation>
    <scope>NUCLEOTIDE SEQUENCE [LARGE SCALE GENOMIC DNA]</scope>
    <source>
        <tissue evidence="3">Leaves</tissue>
    </source>
</reference>
<comment type="similarity">
    <text evidence="1">Belongs to the peptidase A1 family.</text>
</comment>
<dbReference type="Pfam" id="PF14541">
    <property type="entry name" value="TAXi_C"/>
    <property type="match status" value="1"/>
</dbReference>
<dbReference type="InterPro" id="IPR032799">
    <property type="entry name" value="TAXi_C"/>
</dbReference>
<comment type="caution">
    <text evidence="3">The sequence shown here is derived from an EMBL/GenBank/DDBJ whole genome shotgun (WGS) entry which is preliminary data.</text>
</comment>
<dbReference type="PANTHER" id="PTHR47965:SF6">
    <property type="entry name" value="ASPARTIC PROTEINASE GIP1-RELATED"/>
    <property type="match status" value="1"/>
</dbReference>
<dbReference type="PANTHER" id="PTHR47965">
    <property type="entry name" value="ASPARTYL PROTEASE-RELATED"/>
    <property type="match status" value="1"/>
</dbReference>
<proteinExistence type="inferred from homology"/>
<gene>
    <name evidence="3" type="ORF">PIB30_012431</name>
</gene>
<protein>
    <recommendedName>
        <fullName evidence="2">Peptidase A1 domain-containing protein</fullName>
    </recommendedName>
</protein>
<evidence type="ECO:0000313" key="3">
    <source>
        <dbReference type="EMBL" id="MED6131728.1"/>
    </source>
</evidence>
<dbReference type="SUPFAM" id="SSF50630">
    <property type="entry name" value="Acid proteases"/>
    <property type="match status" value="1"/>
</dbReference>
<dbReference type="InterPro" id="IPR001461">
    <property type="entry name" value="Aspartic_peptidase_A1"/>
</dbReference>
<dbReference type="PROSITE" id="PS51767">
    <property type="entry name" value="PEPTIDASE_A1"/>
    <property type="match status" value="1"/>
</dbReference>
<dbReference type="InterPro" id="IPR033121">
    <property type="entry name" value="PEPTIDASE_A1"/>
</dbReference>
<dbReference type="Gene3D" id="2.40.70.10">
    <property type="entry name" value="Acid Proteases"/>
    <property type="match status" value="1"/>
</dbReference>
<organism evidence="3 4">
    <name type="scientific">Stylosanthes scabra</name>
    <dbReference type="NCBI Taxonomy" id="79078"/>
    <lineage>
        <taxon>Eukaryota</taxon>
        <taxon>Viridiplantae</taxon>
        <taxon>Streptophyta</taxon>
        <taxon>Embryophyta</taxon>
        <taxon>Tracheophyta</taxon>
        <taxon>Spermatophyta</taxon>
        <taxon>Magnoliopsida</taxon>
        <taxon>eudicotyledons</taxon>
        <taxon>Gunneridae</taxon>
        <taxon>Pentapetalae</taxon>
        <taxon>rosids</taxon>
        <taxon>fabids</taxon>
        <taxon>Fabales</taxon>
        <taxon>Fabaceae</taxon>
        <taxon>Papilionoideae</taxon>
        <taxon>50 kb inversion clade</taxon>
        <taxon>dalbergioids sensu lato</taxon>
        <taxon>Dalbergieae</taxon>
        <taxon>Pterocarpus clade</taxon>
        <taxon>Stylosanthes</taxon>
    </lineage>
</organism>
<evidence type="ECO:0000256" key="1">
    <source>
        <dbReference type="ARBA" id="ARBA00007447"/>
    </source>
</evidence>
<evidence type="ECO:0000259" key="2">
    <source>
        <dbReference type="PROSITE" id="PS51767"/>
    </source>
</evidence>
<dbReference type="Proteomes" id="UP001341840">
    <property type="component" value="Unassembled WGS sequence"/>
</dbReference>
<dbReference type="InterPro" id="IPR021109">
    <property type="entry name" value="Peptidase_aspartic_dom_sf"/>
</dbReference>